<dbReference type="EMBL" id="JARJCW010000001">
    <property type="protein sequence ID" value="KAJ7230005.1"/>
    <property type="molecule type" value="Genomic_DNA"/>
</dbReference>
<dbReference type="AlphaFoldDB" id="A0AAD6YV86"/>
<gene>
    <name evidence="1" type="ORF">GGX14DRAFT_538280</name>
</gene>
<evidence type="ECO:0000313" key="2">
    <source>
        <dbReference type="Proteomes" id="UP001219525"/>
    </source>
</evidence>
<protein>
    <recommendedName>
        <fullName evidence="3">DUF4219 domain-containing protein</fullName>
    </recommendedName>
</protein>
<comment type="caution">
    <text evidence="1">The sequence shown here is derived from an EMBL/GenBank/DDBJ whole genome shotgun (WGS) entry which is preliminary data.</text>
</comment>
<keyword evidence="2" id="KW-1185">Reference proteome</keyword>
<reference evidence="1" key="1">
    <citation type="submission" date="2023-03" db="EMBL/GenBank/DDBJ databases">
        <title>Massive genome expansion in bonnet fungi (Mycena s.s.) driven by repeated elements and novel gene families across ecological guilds.</title>
        <authorList>
            <consortium name="Lawrence Berkeley National Laboratory"/>
            <person name="Harder C.B."/>
            <person name="Miyauchi S."/>
            <person name="Viragh M."/>
            <person name="Kuo A."/>
            <person name="Thoen E."/>
            <person name="Andreopoulos B."/>
            <person name="Lu D."/>
            <person name="Skrede I."/>
            <person name="Drula E."/>
            <person name="Henrissat B."/>
            <person name="Morin E."/>
            <person name="Kohler A."/>
            <person name="Barry K."/>
            <person name="LaButti K."/>
            <person name="Morin E."/>
            <person name="Salamov A."/>
            <person name="Lipzen A."/>
            <person name="Mereny Z."/>
            <person name="Hegedus B."/>
            <person name="Baldrian P."/>
            <person name="Stursova M."/>
            <person name="Weitz H."/>
            <person name="Taylor A."/>
            <person name="Grigoriev I.V."/>
            <person name="Nagy L.G."/>
            <person name="Martin F."/>
            <person name="Kauserud H."/>
        </authorList>
    </citation>
    <scope>NUCLEOTIDE SEQUENCE</scope>
    <source>
        <strain evidence="1">9144</strain>
    </source>
</reference>
<organism evidence="1 2">
    <name type="scientific">Mycena pura</name>
    <dbReference type="NCBI Taxonomy" id="153505"/>
    <lineage>
        <taxon>Eukaryota</taxon>
        <taxon>Fungi</taxon>
        <taxon>Dikarya</taxon>
        <taxon>Basidiomycota</taxon>
        <taxon>Agaricomycotina</taxon>
        <taxon>Agaricomycetes</taxon>
        <taxon>Agaricomycetidae</taxon>
        <taxon>Agaricales</taxon>
        <taxon>Marasmiineae</taxon>
        <taxon>Mycenaceae</taxon>
        <taxon>Mycena</taxon>
    </lineage>
</organism>
<sequence>MKSSDISKLNGTNYWTWKAEAQALLLAEGCWSAVDPTILVPNGFVQHRAWISENSKAYGLLYLALNPTVKAKINNPVLTVMTIEQRLTAITVSLPPHMVQDKILSISSLYSPITTVLENEVTLRPVTDMISAINAWEQADLQKSDSVIRAARSAGRDAAIRSPLSNHGGAVPDPALPEDPKAMVARARKGVVSLVTWGRGRSFARQELMLMFLAVRVFDAQVEELFFEASVEKYSRPLILLQSGNWTCTLNCQGGPGSGE</sequence>
<name>A0AAD6YV86_9AGAR</name>
<proteinExistence type="predicted"/>
<evidence type="ECO:0008006" key="3">
    <source>
        <dbReference type="Google" id="ProtNLM"/>
    </source>
</evidence>
<accession>A0AAD6YV86</accession>
<evidence type="ECO:0000313" key="1">
    <source>
        <dbReference type="EMBL" id="KAJ7230005.1"/>
    </source>
</evidence>
<dbReference type="Proteomes" id="UP001219525">
    <property type="component" value="Unassembled WGS sequence"/>
</dbReference>